<dbReference type="InterPro" id="IPR037401">
    <property type="entry name" value="SnoaL-like"/>
</dbReference>
<dbReference type="KEGG" id="parq:DSM112329_01849"/>
<evidence type="ECO:0000256" key="1">
    <source>
        <dbReference type="ARBA" id="ARBA00022527"/>
    </source>
</evidence>
<dbReference type="InterPro" id="IPR032710">
    <property type="entry name" value="NTF2-like_dom_sf"/>
</dbReference>
<dbReference type="SUPFAM" id="SSF54427">
    <property type="entry name" value="NTF2-like"/>
    <property type="match status" value="1"/>
</dbReference>
<dbReference type="AlphaFoldDB" id="A0AAU7ATK3"/>
<sequence length="259" mass="27698">MGADALLRQAFAAFNERDAEAFVATMHPDIVFVPLLTATRAEPYRGREGMRTYLEDAYRWAAGEVVVNQVQDLGDVAVLHARIDVANDTGRVSLDAVYVARLRDGLIADLATLADLSPARHSLGIDPSRSIADLVLDLEAVPANVRVARRAAGAFAATVGYPDVPAVELAITEAVTNVVLHAYIEEPAAGTLRLMGRLDDGDVVFTIEDDGRGLLPRPDSPGLGMGLALMQTQAAEIAFVGPPQRARGCEVRLRFSRAA</sequence>
<dbReference type="EC" id="2.7.11.1" evidence="4"/>
<dbReference type="RefSeq" id="WP_354701530.1">
    <property type="nucleotide sequence ID" value="NZ_CP114014.1"/>
</dbReference>
<gene>
    <name evidence="4" type="primary">spoIIAB_2</name>
    <name evidence="4" type="ORF">DSM112329_01849</name>
</gene>
<proteinExistence type="predicted"/>
<feature type="domain" description="Histidine kinase/HSP90-like ATPase" evidence="3">
    <location>
        <begin position="139"/>
        <end position="253"/>
    </location>
</feature>
<keyword evidence="1" id="KW-0418">Kinase</keyword>
<evidence type="ECO:0000313" key="4">
    <source>
        <dbReference type="EMBL" id="XAY05008.1"/>
    </source>
</evidence>
<evidence type="ECO:0000259" key="2">
    <source>
        <dbReference type="Pfam" id="PF12680"/>
    </source>
</evidence>
<feature type="domain" description="SnoaL-like" evidence="2">
    <location>
        <begin position="8"/>
        <end position="109"/>
    </location>
</feature>
<accession>A0AAU7ATK3</accession>
<dbReference type="InterPro" id="IPR050267">
    <property type="entry name" value="Anti-sigma-factor_SerPK"/>
</dbReference>
<evidence type="ECO:0000259" key="3">
    <source>
        <dbReference type="Pfam" id="PF13581"/>
    </source>
</evidence>
<dbReference type="Gene3D" id="3.30.565.10">
    <property type="entry name" value="Histidine kinase-like ATPase, C-terminal domain"/>
    <property type="match status" value="1"/>
</dbReference>
<dbReference type="GO" id="GO:0004674">
    <property type="term" value="F:protein serine/threonine kinase activity"/>
    <property type="evidence" value="ECO:0007669"/>
    <property type="project" value="UniProtKB-KW"/>
</dbReference>
<dbReference type="PANTHER" id="PTHR35526">
    <property type="entry name" value="ANTI-SIGMA-F FACTOR RSBW-RELATED"/>
    <property type="match status" value="1"/>
</dbReference>
<dbReference type="PANTHER" id="PTHR35526:SF3">
    <property type="entry name" value="ANTI-SIGMA-F FACTOR RSBW"/>
    <property type="match status" value="1"/>
</dbReference>
<dbReference type="InterPro" id="IPR003594">
    <property type="entry name" value="HATPase_dom"/>
</dbReference>
<name>A0AAU7ATK3_9ACTN</name>
<keyword evidence="4" id="KW-0808">Transferase</keyword>
<dbReference type="InterPro" id="IPR036890">
    <property type="entry name" value="HATPase_C_sf"/>
</dbReference>
<dbReference type="EMBL" id="CP114014">
    <property type="protein sequence ID" value="XAY05008.1"/>
    <property type="molecule type" value="Genomic_DNA"/>
</dbReference>
<dbReference type="CDD" id="cd16936">
    <property type="entry name" value="HATPase_RsbW-like"/>
    <property type="match status" value="1"/>
</dbReference>
<dbReference type="Pfam" id="PF12680">
    <property type="entry name" value="SnoaL_2"/>
    <property type="match status" value="1"/>
</dbReference>
<protein>
    <submittedName>
        <fullName evidence="4">Anti-sigma F factor</fullName>
        <ecNumber evidence="4">2.7.11.1</ecNumber>
    </submittedName>
</protein>
<reference evidence="4" key="1">
    <citation type="submission" date="2022-12" db="EMBL/GenBank/DDBJ databases">
        <title>Paraconexibacter alkalitolerans sp. nov. and Baekduia alba sp. nov., isolated from soil and emended description of the genera Paraconexibacter (Chun et al., 2020) and Baekduia (An et al., 2020).</title>
        <authorList>
            <person name="Vieira S."/>
            <person name="Huber K.J."/>
            <person name="Geppert A."/>
            <person name="Wolf J."/>
            <person name="Neumann-Schaal M."/>
            <person name="Muesken M."/>
            <person name="Overmann J."/>
        </authorList>
    </citation>
    <scope>NUCLEOTIDE SEQUENCE</scope>
    <source>
        <strain evidence="4">AEG42_29</strain>
    </source>
</reference>
<dbReference type="Pfam" id="PF13581">
    <property type="entry name" value="HATPase_c_2"/>
    <property type="match status" value="1"/>
</dbReference>
<keyword evidence="1" id="KW-0723">Serine/threonine-protein kinase</keyword>
<organism evidence="4">
    <name type="scientific">Paraconexibacter sp. AEG42_29</name>
    <dbReference type="NCBI Taxonomy" id="2997339"/>
    <lineage>
        <taxon>Bacteria</taxon>
        <taxon>Bacillati</taxon>
        <taxon>Actinomycetota</taxon>
        <taxon>Thermoleophilia</taxon>
        <taxon>Solirubrobacterales</taxon>
        <taxon>Paraconexibacteraceae</taxon>
        <taxon>Paraconexibacter</taxon>
    </lineage>
</organism>
<dbReference type="Gene3D" id="3.10.450.50">
    <property type="match status" value="1"/>
</dbReference>
<dbReference type="SUPFAM" id="SSF55874">
    <property type="entry name" value="ATPase domain of HSP90 chaperone/DNA topoisomerase II/histidine kinase"/>
    <property type="match status" value="1"/>
</dbReference>